<evidence type="ECO:0000256" key="4">
    <source>
        <dbReference type="ARBA" id="ARBA00023136"/>
    </source>
</evidence>
<evidence type="ECO:0000256" key="5">
    <source>
        <dbReference type="SAM" id="Phobius"/>
    </source>
</evidence>
<gene>
    <name evidence="6" type="ORF">B5V00_09160</name>
</gene>
<proteinExistence type="predicted"/>
<name>A0A1X0Y451_9BACT</name>
<feature type="transmembrane region" description="Helical" evidence="5">
    <location>
        <begin position="126"/>
        <end position="150"/>
    </location>
</feature>
<dbReference type="AlphaFoldDB" id="A0A1X0Y451"/>
<dbReference type="Proteomes" id="UP000193136">
    <property type="component" value="Unassembled WGS sequence"/>
</dbReference>
<comment type="subcellular location">
    <subcellularLocation>
        <location evidence="1">Membrane</location>
        <topology evidence="1">Multi-pass membrane protein</topology>
    </subcellularLocation>
</comment>
<organism evidence="6 7">
    <name type="scientific">Geothermobacter hydrogeniphilus</name>
    <dbReference type="NCBI Taxonomy" id="1969733"/>
    <lineage>
        <taxon>Bacteria</taxon>
        <taxon>Pseudomonadati</taxon>
        <taxon>Thermodesulfobacteriota</taxon>
        <taxon>Desulfuromonadia</taxon>
        <taxon>Desulfuromonadales</taxon>
        <taxon>Geothermobacteraceae</taxon>
        <taxon>Geothermobacter</taxon>
    </lineage>
</organism>
<dbReference type="GO" id="GO:0016020">
    <property type="term" value="C:membrane"/>
    <property type="evidence" value="ECO:0007669"/>
    <property type="project" value="UniProtKB-SubCell"/>
</dbReference>
<keyword evidence="2 5" id="KW-0812">Transmembrane</keyword>
<feature type="transmembrane region" description="Helical" evidence="5">
    <location>
        <begin position="48"/>
        <end position="67"/>
    </location>
</feature>
<sequence>MGNGLLNLSWFYLLLLAQRGAELLLCARNRRRLLARGGREHAPRSYRGMVALHLGFLLLLAIEAYPFTVPGDLLTWSLLAGYGLVQLLRYWAIWSLGDFWNTRIVVIPGTRRIRTGPYRWMRHPNYLAMTLEFAIIPLLLRTPTTLLLFIPLLLVTLRRRIALEEEALGKGADFDTHSRAN</sequence>
<evidence type="ECO:0000313" key="6">
    <source>
        <dbReference type="EMBL" id="ORJ59832.1"/>
    </source>
</evidence>
<dbReference type="InterPro" id="IPR007269">
    <property type="entry name" value="ICMT_MeTrfase"/>
</dbReference>
<dbReference type="PANTHER" id="PTHR43847">
    <property type="entry name" value="BLL3993 PROTEIN"/>
    <property type="match status" value="1"/>
</dbReference>
<evidence type="ECO:0000256" key="2">
    <source>
        <dbReference type="ARBA" id="ARBA00022692"/>
    </source>
</evidence>
<dbReference type="Gene3D" id="1.20.120.1630">
    <property type="match status" value="1"/>
</dbReference>
<keyword evidence="3 5" id="KW-1133">Transmembrane helix</keyword>
<comment type="caution">
    <text evidence="6">The sequence shown here is derived from an EMBL/GenBank/DDBJ whole genome shotgun (WGS) entry which is preliminary data.</text>
</comment>
<dbReference type="InterPro" id="IPR052527">
    <property type="entry name" value="Metal_cation-efflux_comp"/>
</dbReference>
<keyword evidence="7" id="KW-1185">Reference proteome</keyword>
<dbReference type="STRING" id="1969733.B5V00_09160"/>
<reference evidence="6 7" key="1">
    <citation type="submission" date="2017-03" db="EMBL/GenBank/DDBJ databases">
        <title>Genome sequence of Geothermobacter sp. EPR-M, Deep-Sea Iron Reducer.</title>
        <authorList>
            <person name="Tully B."/>
            <person name="Savalia P."/>
            <person name="Abuyen K."/>
            <person name="Baughan C."/>
            <person name="Romero E."/>
            <person name="Ronkowski C."/>
            <person name="Torres B."/>
            <person name="Tremblay J."/>
            <person name="Trujillo A."/>
            <person name="Tyler M."/>
            <person name="Perez-Rodriguez I."/>
            <person name="Amend J."/>
        </authorList>
    </citation>
    <scope>NUCLEOTIDE SEQUENCE [LARGE SCALE GENOMIC DNA]</scope>
    <source>
        <strain evidence="6 7">EPR-M</strain>
    </source>
</reference>
<dbReference type="Pfam" id="PF04140">
    <property type="entry name" value="ICMT"/>
    <property type="match status" value="1"/>
</dbReference>
<evidence type="ECO:0008006" key="8">
    <source>
        <dbReference type="Google" id="ProtNLM"/>
    </source>
</evidence>
<dbReference type="GO" id="GO:0004671">
    <property type="term" value="F:protein C-terminal S-isoprenylcysteine carboxyl O-methyltransferase activity"/>
    <property type="evidence" value="ECO:0007669"/>
    <property type="project" value="InterPro"/>
</dbReference>
<feature type="transmembrane region" description="Helical" evidence="5">
    <location>
        <begin position="6"/>
        <end position="27"/>
    </location>
</feature>
<dbReference type="PANTHER" id="PTHR43847:SF1">
    <property type="entry name" value="BLL3993 PROTEIN"/>
    <property type="match status" value="1"/>
</dbReference>
<accession>A0A1X0Y451</accession>
<dbReference type="EMBL" id="NAAD01000010">
    <property type="protein sequence ID" value="ORJ59832.1"/>
    <property type="molecule type" value="Genomic_DNA"/>
</dbReference>
<evidence type="ECO:0000256" key="1">
    <source>
        <dbReference type="ARBA" id="ARBA00004141"/>
    </source>
</evidence>
<keyword evidence="4 5" id="KW-0472">Membrane</keyword>
<evidence type="ECO:0000313" key="7">
    <source>
        <dbReference type="Proteomes" id="UP000193136"/>
    </source>
</evidence>
<protein>
    <recommendedName>
        <fullName evidence="8">15-methylpalmitoyl-4-hydroxy-2-pyrone 4-O-methyltransferase</fullName>
    </recommendedName>
</protein>
<dbReference type="RefSeq" id="WP_085010482.1">
    <property type="nucleotide sequence ID" value="NZ_NAAD01000010.1"/>
</dbReference>
<evidence type="ECO:0000256" key="3">
    <source>
        <dbReference type="ARBA" id="ARBA00022989"/>
    </source>
</evidence>